<evidence type="ECO:0000313" key="10">
    <source>
        <dbReference type="EMBL" id="ACR10883.1"/>
    </source>
</evidence>
<comment type="similarity">
    <text evidence="8">Belongs to the MsrQ family.</text>
</comment>
<comment type="subunit">
    <text evidence="8">Heterodimer of a catalytic subunit (MsrP) and a heme-binding subunit (MsrQ).</text>
</comment>
<accession>C5BRG7</accession>
<keyword evidence="8" id="KW-1003">Cell membrane</keyword>
<dbReference type="GO" id="GO:0030091">
    <property type="term" value="P:protein repair"/>
    <property type="evidence" value="ECO:0007669"/>
    <property type="project" value="UniProtKB-UniRule"/>
</dbReference>
<feature type="transmembrane region" description="Helical" evidence="8">
    <location>
        <begin position="75"/>
        <end position="93"/>
    </location>
</feature>
<dbReference type="RefSeq" id="WP_015816995.1">
    <property type="nucleotide sequence ID" value="NC_012997.1"/>
</dbReference>
<dbReference type="KEGG" id="ttu:TERTU_3548"/>
<comment type="subcellular location">
    <subcellularLocation>
        <location evidence="8">Cell inner membrane</location>
        <topology evidence="8">Multi-pass membrane protein</topology>
    </subcellularLocation>
    <subcellularLocation>
        <location evidence="1">Membrane</location>
        <topology evidence="1">Multi-pass membrane protein</topology>
    </subcellularLocation>
</comment>
<evidence type="ECO:0000256" key="4">
    <source>
        <dbReference type="ARBA" id="ARBA00022692"/>
    </source>
</evidence>
<comment type="cofactor">
    <cofactor evidence="8">
        <name>FMN</name>
        <dbReference type="ChEBI" id="CHEBI:58210"/>
    </cofactor>
    <text evidence="8">Binds 1 FMN per subunit.</text>
</comment>
<evidence type="ECO:0000256" key="2">
    <source>
        <dbReference type="ARBA" id="ARBA00022448"/>
    </source>
</evidence>
<dbReference type="GO" id="GO:0020037">
    <property type="term" value="F:heme binding"/>
    <property type="evidence" value="ECO:0007669"/>
    <property type="project" value="UniProtKB-UniRule"/>
</dbReference>
<keyword evidence="8" id="KW-0285">Flavoprotein</keyword>
<feature type="transmembrane region" description="Helical" evidence="8">
    <location>
        <begin position="109"/>
        <end position="127"/>
    </location>
</feature>
<dbReference type="HOGENOM" id="CLU_080662_0_1_6"/>
<keyword evidence="3 8" id="KW-0349">Heme</keyword>
<keyword evidence="11" id="KW-1185">Reference proteome</keyword>
<dbReference type="EMBL" id="CP001614">
    <property type="protein sequence ID" value="ACR10883.1"/>
    <property type="molecule type" value="Genomic_DNA"/>
</dbReference>
<evidence type="ECO:0000256" key="8">
    <source>
        <dbReference type="HAMAP-Rule" id="MF_01207"/>
    </source>
</evidence>
<organism evidence="10 11">
    <name type="scientific">Teredinibacter turnerae (strain ATCC 39867 / T7901)</name>
    <dbReference type="NCBI Taxonomy" id="377629"/>
    <lineage>
        <taxon>Bacteria</taxon>
        <taxon>Pseudomonadati</taxon>
        <taxon>Pseudomonadota</taxon>
        <taxon>Gammaproteobacteria</taxon>
        <taxon>Cellvibrionales</taxon>
        <taxon>Cellvibrionaceae</taxon>
        <taxon>Teredinibacter</taxon>
    </lineage>
</organism>
<keyword evidence="8" id="KW-0249">Electron transport</keyword>
<evidence type="ECO:0000256" key="7">
    <source>
        <dbReference type="ARBA" id="ARBA00023136"/>
    </source>
</evidence>
<sequence length="196" mass="22940">MPFTSWRFATFFLLLSPCVWLVYGFFSNNLGANPVETLTHQTGKWAFICLLLSLAITPARQLTGVKKLMLLRRMVGLYAFFYATLHFLVYWVFDQSLSVAYLWEDISDRPYITLGFLGWLFLLPLAITSTQNWRKRLGKRWLTLHKLAYAVGLLALFHYIWLIRADYREVVPYALALCALLGYRLFRWLKTPQRAA</sequence>
<name>C5BRG7_TERTT</name>
<comment type="caution">
    <text evidence="8">Lacks conserved residue(s) required for the propagation of feature annotation.</text>
</comment>
<dbReference type="STRING" id="377629.TERTU_3548"/>
<feature type="domain" description="Ferric oxidoreductase" evidence="9">
    <location>
        <begin position="42"/>
        <end position="155"/>
    </location>
</feature>
<feature type="transmembrane region" description="Helical" evidence="8">
    <location>
        <begin position="45"/>
        <end position="63"/>
    </location>
</feature>
<dbReference type="Proteomes" id="UP000009080">
    <property type="component" value="Chromosome"/>
</dbReference>
<evidence type="ECO:0000256" key="6">
    <source>
        <dbReference type="ARBA" id="ARBA00023004"/>
    </source>
</evidence>
<keyword evidence="5 8" id="KW-1133">Transmembrane helix</keyword>
<evidence type="ECO:0000256" key="1">
    <source>
        <dbReference type="ARBA" id="ARBA00004141"/>
    </source>
</evidence>
<dbReference type="GO" id="GO:0010181">
    <property type="term" value="F:FMN binding"/>
    <property type="evidence" value="ECO:0007669"/>
    <property type="project" value="UniProtKB-UniRule"/>
</dbReference>
<dbReference type="AlphaFoldDB" id="C5BRG7"/>
<protein>
    <recommendedName>
        <fullName evidence="8">Protein-methionine-sulfoxide reductase heme-binding subunit MsrQ</fullName>
    </recommendedName>
    <alternativeName>
        <fullName evidence="8">Flavocytochrome MsrQ</fullName>
    </alternativeName>
</protein>
<keyword evidence="8" id="KW-0997">Cell inner membrane</keyword>
<comment type="cofactor">
    <cofactor evidence="8">
        <name>heme b</name>
        <dbReference type="ChEBI" id="CHEBI:60344"/>
    </cofactor>
    <text evidence="8">Binds 1 heme b (iron(II)-protoporphyrin IX) group per subunit.</text>
</comment>
<dbReference type="PANTHER" id="PTHR36964:SF1">
    <property type="entry name" value="PROTEIN-METHIONINE-SULFOXIDE REDUCTASE HEME-BINDING SUBUNIT MSRQ"/>
    <property type="match status" value="1"/>
</dbReference>
<keyword evidence="4 8" id="KW-0812">Transmembrane</keyword>
<keyword evidence="8" id="KW-0288">FMN</keyword>
<dbReference type="GO" id="GO:0005886">
    <property type="term" value="C:plasma membrane"/>
    <property type="evidence" value="ECO:0007669"/>
    <property type="project" value="UniProtKB-SubCell"/>
</dbReference>
<dbReference type="GO" id="GO:0016679">
    <property type="term" value="F:oxidoreductase activity, acting on diphenols and related substances as donors"/>
    <property type="evidence" value="ECO:0007669"/>
    <property type="project" value="TreeGrafter"/>
</dbReference>
<keyword evidence="6 8" id="KW-0408">Iron</keyword>
<gene>
    <name evidence="8" type="primary">msrQ</name>
    <name evidence="10" type="ordered locus">TERTU_3548</name>
</gene>
<evidence type="ECO:0000256" key="3">
    <source>
        <dbReference type="ARBA" id="ARBA00022617"/>
    </source>
</evidence>
<dbReference type="PANTHER" id="PTHR36964">
    <property type="entry name" value="PROTEIN-METHIONINE-SULFOXIDE REDUCTASE HEME-BINDING SUBUNIT MSRQ"/>
    <property type="match status" value="1"/>
</dbReference>
<dbReference type="Pfam" id="PF01794">
    <property type="entry name" value="Ferric_reduct"/>
    <property type="match status" value="1"/>
</dbReference>
<dbReference type="eggNOG" id="COG2717">
    <property type="taxonomic scope" value="Bacteria"/>
</dbReference>
<keyword evidence="8" id="KW-0479">Metal-binding</keyword>
<feature type="transmembrane region" description="Helical" evidence="8">
    <location>
        <begin position="147"/>
        <end position="164"/>
    </location>
</feature>
<evidence type="ECO:0000313" key="11">
    <source>
        <dbReference type="Proteomes" id="UP000009080"/>
    </source>
</evidence>
<dbReference type="GO" id="GO:0046872">
    <property type="term" value="F:metal ion binding"/>
    <property type="evidence" value="ECO:0007669"/>
    <property type="project" value="UniProtKB-KW"/>
</dbReference>
<feature type="transmembrane region" description="Helical" evidence="8">
    <location>
        <begin position="170"/>
        <end position="186"/>
    </location>
</feature>
<dbReference type="InterPro" id="IPR013130">
    <property type="entry name" value="Fe3_Rdtase_TM_dom"/>
</dbReference>
<dbReference type="HAMAP" id="MF_01207">
    <property type="entry name" value="MsrQ"/>
    <property type="match status" value="1"/>
</dbReference>
<dbReference type="GO" id="GO:0009055">
    <property type="term" value="F:electron transfer activity"/>
    <property type="evidence" value="ECO:0007669"/>
    <property type="project" value="UniProtKB-UniRule"/>
</dbReference>
<keyword evidence="7 8" id="KW-0472">Membrane</keyword>
<comment type="function">
    <text evidence="8">Part of the MsrPQ system that repairs oxidized periplasmic proteins containing methionine sulfoxide residues (Met-O), using respiratory chain electrons. Thus protects these proteins from oxidative-stress damage caused by reactive species of oxygen and chlorine generated by the host defense mechanisms. MsrPQ is essential for the maintenance of envelope integrity under bleach stress, rescuing a wide series of structurally unrelated periplasmic proteins from methionine oxidation. MsrQ provides electrons for reduction to the reductase catalytic subunit MsrP, using the quinone pool of the respiratory chain.</text>
</comment>
<dbReference type="InterPro" id="IPR022837">
    <property type="entry name" value="MsrQ-like"/>
</dbReference>
<reference evidence="10 11" key="1">
    <citation type="journal article" date="2009" name="PLoS ONE">
        <title>The complete genome of Teredinibacter turnerae T7901: an intracellular endosymbiont of marine wood-boring bivalves (shipworms).</title>
        <authorList>
            <person name="Yang J.C."/>
            <person name="Madupu R."/>
            <person name="Durkin A.S."/>
            <person name="Ekborg N.A."/>
            <person name="Pedamallu C.S."/>
            <person name="Hostetler J.B."/>
            <person name="Radune D."/>
            <person name="Toms B.S."/>
            <person name="Henrissat B."/>
            <person name="Coutinho P.M."/>
            <person name="Schwarz S."/>
            <person name="Field L."/>
            <person name="Trindade-Silva A.E."/>
            <person name="Soares C.A.G."/>
            <person name="Elshahawi S."/>
            <person name="Hanora A."/>
            <person name="Schmidt E.W."/>
            <person name="Haygood M.G."/>
            <person name="Posfai J."/>
            <person name="Benner J."/>
            <person name="Madinger C."/>
            <person name="Nove J."/>
            <person name="Anton B."/>
            <person name="Chaudhary K."/>
            <person name="Foster J."/>
            <person name="Holman A."/>
            <person name="Kumar S."/>
            <person name="Lessard P.A."/>
            <person name="Luyten Y.A."/>
            <person name="Slatko B."/>
            <person name="Wood N."/>
            <person name="Wu B."/>
            <person name="Teplitski M."/>
            <person name="Mougous J.D."/>
            <person name="Ward N."/>
            <person name="Eisen J.A."/>
            <person name="Badger J.H."/>
            <person name="Distel D.L."/>
        </authorList>
    </citation>
    <scope>NUCLEOTIDE SEQUENCE [LARGE SCALE GENOMIC DNA]</scope>
    <source>
        <strain evidence="11">ATCC 39867 / T7901</strain>
    </source>
</reference>
<proteinExistence type="inferred from homology"/>
<keyword evidence="2 8" id="KW-0813">Transport</keyword>
<dbReference type="OrthoDB" id="9788328at2"/>
<evidence type="ECO:0000256" key="5">
    <source>
        <dbReference type="ARBA" id="ARBA00022989"/>
    </source>
</evidence>
<evidence type="ECO:0000259" key="9">
    <source>
        <dbReference type="Pfam" id="PF01794"/>
    </source>
</evidence>